<comment type="caution">
    <text evidence="1">The sequence shown here is derived from an EMBL/GenBank/DDBJ whole genome shotgun (WGS) entry which is preliminary data.</text>
</comment>
<dbReference type="AlphaFoldDB" id="A0A0F9FX62"/>
<dbReference type="InterPro" id="IPR056209">
    <property type="entry name" value="SU10_adaptor"/>
</dbReference>
<gene>
    <name evidence="1" type="ORF">LCGC14_2190120</name>
</gene>
<protein>
    <submittedName>
        <fullName evidence="1">Uncharacterized protein</fullName>
    </submittedName>
</protein>
<organism evidence="1">
    <name type="scientific">marine sediment metagenome</name>
    <dbReference type="NCBI Taxonomy" id="412755"/>
    <lineage>
        <taxon>unclassified sequences</taxon>
        <taxon>metagenomes</taxon>
        <taxon>ecological metagenomes</taxon>
    </lineage>
</organism>
<dbReference type="Pfam" id="PF24175">
    <property type="entry name" value="SU10_adaptor"/>
    <property type="match status" value="1"/>
</dbReference>
<evidence type="ECO:0000313" key="1">
    <source>
        <dbReference type="EMBL" id="KKL61950.1"/>
    </source>
</evidence>
<accession>A0A0F9FX62</accession>
<proteinExistence type="predicted"/>
<reference evidence="1" key="1">
    <citation type="journal article" date="2015" name="Nature">
        <title>Complex archaea that bridge the gap between prokaryotes and eukaryotes.</title>
        <authorList>
            <person name="Spang A."/>
            <person name="Saw J.H."/>
            <person name="Jorgensen S.L."/>
            <person name="Zaremba-Niedzwiedzka K."/>
            <person name="Martijn J."/>
            <person name="Lind A.E."/>
            <person name="van Eijk R."/>
            <person name="Schleper C."/>
            <person name="Guy L."/>
            <person name="Ettema T.J."/>
        </authorList>
    </citation>
    <scope>NUCLEOTIDE SEQUENCE</scope>
</reference>
<dbReference type="EMBL" id="LAZR01028650">
    <property type="protein sequence ID" value="KKL61950.1"/>
    <property type="molecule type" value="Genomic_DNA"/>
</dbReference>
<name>A0A0F9FX62_9ZZZZ</name>
<sequence length="320" mass="35519">MKMFYSTLISYAQDAASDTSAATKTFLKRRINSRYELTTDKLNTWTQTITRTATTGTLAGADQQFYANPPNLREIESIVVAIGDQDYPLDPVYAQTEWDRLNAATTVTAYPEKYFRRAKDYGIWPTPNEDDGTITINYTQRASPLYFENYTTGTVTATENDQTLTFVTGNTSTMKPGFWFVLTDSSGEPRGTFYEILSITDSTNLELVTFFEEDTDAGATFIVGQVPAIPEEGHELPAIGAVSDFHNLKTKDLTTGTKFNNMFWTGSPNITALQAKRSDEHSGGLLGLIAGYEDRDNSAVVNRGTGIRHPLDIRNPRTIS</sequence>